<dbReference type="RefSeq" id="WP_173640822.1">
    <property type="nucleotide sequence ID" value="NZ_CP088022.1"/>
</dbReference>
<feature type="signal peptide" evidence="1">
    <location>
        <begin position="1"/>
        <end position="19"/>
    </location>
</feature>
<proteinExistence type="predicted"/>
<reference evidence="3" key="2">
    <citation type="journal article" date="2021" name="Int. J. Syst. Evol. Microbiol.">
        <title>Bradyrhizobium septentrionale sp. nov. (sv. septentrionale) and Bradyrhizobium quebecense sp. nov. (sv. septentrionale) associated with legumes native to Canada possess rearranged symbiosis genes and numerous insertion sequences.</title>
        <authorList>
            <person name="Bromfield E.S.P."/>
            <person name="Cloutier S."/>
        </authorList>
    </citation>
    <scope>NUCLEOTIDE SEQUENCE</scope>
    <source>
        <strain evidence="3">12S5</strain>
    </source>
</reference>
<evidence type="ECO:0000313" key="3">
    <source>
        <dbReference type="EMBL" id="MBO1432739.1"/>
    </source>
</evidence>
<protein>
    <submittedName>
        <fullName evidence="4">PAN domain-containing protein</fullName>
    </submittedName>
</protein>
<dbReference type="Proteomes" id="UP000692816">
    <property type="component" value="Unassembled WGS sequence"/>
</dbReference>
<evidence type="ECO:0000313" key="5">
    <source>
        <dbReference type="Proteomes" id="UP000692816"/>
    </source>
</evidence>
<dbReference type="EMBL" id="JAGEPA010000001">
    <property type="protein sequence ID" value="MBO1432739.1"/>
    <property type="molecule type" value="Genomic_DNA"/>
</dbReference>
<feature type="chain" id="PRO_5038067251" evidence="1">
    <location>
        <begin position="20"/>
        <end position="94"/>
    </location>
</feature>
<keyword evidence="5" id="KW-1185">Reference proteome</keyword>
<feature type="domain" description="Apple" evidence="2">
    <location>
        <begin position="27"/>
        <end position="77"/>
    </location>
</feature>
<dbReference type="Gene3D" id="3.50.4.10">
    <property type="entry name" value="Hepatocyte Growth Factor"/>
    <property type="match status" value="1"/>
</dbReference>
<dbReference type="Pfam" id="PF14295">
    <property type="entry name" value="PAN_4"/>
    <property type="match status" value="1"/>
</dbReference>
<comment type="caution">
    <text evidence="4">The sequence shown here is derived from an EMBL/GenBank/DDBJ whole genome shotgun (WGS) entry which is preliminary data.</text>
</comment>
<dbReference type="InterPro" id="IPR003609">
    <property type="entry name" value="Pan_app"/>
</dbReference>
<organism evidence="4">
    <name type="scientific">Bradyrhizobium quebecense</name>
    <dbReference type="NCBI Taxonomy" id="2748629"/>
    <lineage>
        <taxon>Bacteria</taxon>
        <taxon>Pseudomonadati</taxon>
        <taxon>Pseudomonadota</taxon>
        <taxon>Alphaproteobacteria</taxon>
        <taxon>Hyphomicrobiales</taxon>
        <taxon>Nitrobacteraceae</taxon>
        <taxon>Bradyrhizobium</taxon>
    </lineage>
</organism>
<evidence type="ECO:0000259" key="2">
    <source>
        <dbReference type="Pfam" id="PF14295"/>
    </source>
</evidence>
<dbReference type="AlphaFoldDB" id="A0A973WXL7"/>
<dbReference type="EMBL" id="JABWSX010000001">
    <property type="protein sequence ID" value="NVL10263.1"/>
    <property type="molecule type" value="Genomic_DNA"/>
</dbReference>
<reference evidence="4" key="1">
    <citation type="submission" date="2020-06" db="EMBL/GenBank/DDBJ databases">
        <title>Whole Genome Sequence of Bradyrhizobium sp. Strain 66S1MB.</title>
        <authorList>
            <person name="Bromfield E."/>
            <person name="Cloutier S."/>
        </authorList>
    </citation>
    <scope>NUCLEOTIDE SEQUENCE</scope>
    <source>
        <strain evidence="4">66S1MB</strain>
    </source>
</reference>
<gene>
    <name evidence="4" type="ORF">HU230_31845</name>
    <name evidence="3" type="ORF">J4P68_25920</name>
</gene>
<evidence type="ECO:0000313" key="4">
    <source>
        <dbReference type="EMBL" id="NVL10263.1"/>
    </source>
</evidence>
<evidence type="ECO:0000256" key="1">
    <source>
        <dbReference type="SAM" id="SignalP"/>
    </source>
</evidence>
<keyword evidence="1" id="KW-0732">Signal</keyword>
<sequence length="94" mass="9914">MKAPLVALALALLSATALAQSIEYGKDRLGSDISSFSLPPNSVPENCQGACWANSGCAAWTFARSGWQGETPRCWLKNAAPAPTDNFCCVSGHR</sequence>
<name>A0A973WXL7_9BRAD</name>
<accession>A0A973WXL7</accession>